<keyword evidence="5" id="KW-1133">Transmembrane helix</keyword>
<evidence type="ECO:0000256" key="1">
    <source>
        <dbReference type="ARBA" id="ARBA00008658"/>
    </source>
</evidence>
<keyword evidence="4" id="KW-0812">Transmembrane</keyword>
<keyword evidence="7" id="KW-0472">Membrane</keyword>
<comment type="similarity">
    <text evidence="1">Belongs to the PsbT family.</text>
</comment>
<keyword evidence="9" id="KW-0934">Plastid</keyword>
<dbReference type="RefSeq" id="YP_009561294.1">
    <property type="nucleotide sequence ID" value="NC_041098.1"/>
</dbReference>
<dbReference type="GO" id="GO:0009539">
    <property type="term" value="C:photosystem II reaction center"/>
    <property type="evidence" value="ECO:0007669"/>
    <property type="project" value="InterPro"/>
</dbReference>
<reference evidence="9" key="1">
    <citation type="journal article" date="2019" name="J. ISSAAS">
        <title>Direct Repeats Co-occur with Few Short Dispersed Repeats in Plastid Genome of A Spikemoss, Selaginella vardei (Selaginellaceae, Lycophyta).</title>
        <authorList>
            <person name="Zhang H.-R."/>
            <person name="Zhang X.-C."/>
            <person name="Xiang Q.-P."/>
        </authorList>
    </citation>
    <scope>NUCLEOTIDE SEQUENCE</scope>
</reference>
<evidence type="ECO:0000256" key="5">
    <source>
        <dbReference type="ARBA" id="ARBA00022989"/>
    </source>
</evidence>
<dbReference type="InterPro" id="IPR001743">
    <property type="entry name" value="PSII_PsbT"/>
</dbReference>
<keyword evidence="3" id="KW-0602">Photosynthesis</keyword>
<dbReference type="GO" id="GO:0015979">
    <property type="term" value="P:photosynthesis"/>
    <property type="evidence" value="ECO:0007669"/>
    <property type="project" value="UniProtKB-KW"/>
</dbReference>
<gene>
    <name evidence="9" type="primary">psbT</name>
</gene>
<dbReference type="PANTHER" id="PTHR36411:SF2">
    <property type="entry name" value="PHOTOSYSTEM II REACTION CENTER PROTEIN T"/>
    <property type="match status" value="1"/>
</dbReference>
<dbReference type="PANTHER" id="PTHR36411">
    <property type="match status" value="1"/>
</dbReference>
<evidence type="ECO:0000256" key="7">
    <source>
        <dbReference type="ARBA" id="ARBA00023136"/>
    </source>
</evidence>
<proteinExistence type="inferred from homology"/>
<evidence type="ECO:0000256" key="6">
    <source>
        <dbReference type="ARBA" id="ARBA00023078"/>
    </source>
</evidence>
<keyword evidence="6" id="KW-0793">Thylakoid</keyword>
<dbReference type="GO" id="GO:0005737">
    <property type="term" value="C:cytoplasm"/>
    <property type="evidence" value="ECO:0007669"/>
    <property type="project" value="UniProtKB-ARBA"/>
</dbReference>
<evidence type="ECO:0000313" key="9">
    <source>
        <dbReference type="EMBL" id="QAR48734.1"/>
    </source>
</evidence>
<evidence type="ECO:0000256" key="2">
    <source>
        <dbReference type="ARBA" id="ARBA00022528"/>
    </source>
</evidence>
<dbReference type="Pfam" id="PF01405">
    <property type="entry name" value="PsbT"/>
    <property type="match status" value="1"/>
</dbReference>
<evidence type="ECO:0000256" key="3">
    <source>
        <dbReference type="ARBA" id="ARBA00022531"/>
    </source>
</evidence>
<accession>A0A410KKM7</accession>
<organism evidence="9">
    <name type="scientific">Selaginella indica</name>
    <dbReference type="NCBI Taxonomy" id="189559"/>
    <lineage>
        <taxon>Eukaryota</taxon>
        <taxon>Viridiplantae</taxon>
        <taxon>Streptophyta</taxon>
        <taxon>Embryophyta</taxon>
        <taxon>Tracheophyta</taxon>
        <taxon>Lycopodiopsida</taxon>
        <taxon>Selaginellales</taxon>
        <taxon>Selaginellaceae</taxon>
        <taxon>Selaginella</taxon>
    </lineage>
</organism>
<protein>
    <submittedName>
        <fullName evidence="9">Photosystem II protein T</fullName>
    </submittedName>
</protein>
<evidence type="ECO:0000256" key="8">
    <source>
        <dbReference type="ARBA" id="ARBA00023276"/>
    </source>
</evidence>
<dbReference type="GeneID" id="39332186"/>
<sequence length="33" mass="3686">MEALVHTFPPVSTSGIIFSAISFREPPRIRSNK</sequence>
<dbReference type="EMBL" id="MK156801">
    <property type="protein sequence ID" value="QAR48734.1"/>
    <property type="molecule type" value="Genomic_DNA"/>
</dbReference>
<dbReference type="AlphaFoldDB" id="A0A410KKM7"/>
<evidence type="ECO:0000256" key="4">
    <source>
        <dbReference type="ARBA" id="ARBA00022692"/>
    </source>
</evidence>
<keyword evidence="8" id="KW-0604">Photosystem II</keyword>
<dbReference type="InterPro" id="IPR037268">
    <property type="entry name" value="PSII_PsbT_sf"/>
</dbReference>
<keyword evidence="2 9" id="KW-0150">Chloroplast</keyword>
<name>A0A410KKM7_9TRAC</name>
<dbReference type="SUPFAM" id="SSF161029">
    <property type="entry name" value="Photosystem II reaction center protein T, PsbT"/>
    <property type="match status" value="1"/>
</dbReference>
<geneLocation type="chloroplast" evidence="9"/>